<keyword evidence="5" id="KW-0732">Signal</keyword>
<dbReference type="PANTHER" id="PTHR30158">
    <property type="entry name" value="ACRA/E-RELATED COMPONENT OF DRUG EFFLUX TRANSPORTER"/>
    <property type="match status" value="1"/>
</dbReference>
<dbReference type="Gene3D" id="2.40.420.20">
    <property type="match status" value="1"/>
</dbReference>
<dbReference type="Gene3D" id="2.40.30.170">
    <property type="match status" value="1"/>
</dbReference>
<dbReference type="InterPro" id="IPR006143">
    <property type="entry name" value="RND_pump_MFP"/>
</dbReference>
<feature type="domain" description="Multidrug resistance protein MdtA-like beta-barrel" evidence="8">
    <location>
        <begin position="213"/>
        <end position="300"/>
    </location>
</feature>
<dbReference type="Pfam" id="PF25967">
    <property type="entry name" value="RND-MFP_C"/>
    <property type="match status" value="1"/>
</dbReference>
<evidence type="ECO:0000259" key="9">
    <source>
        <dbReference type="Pfam" id="PF25967"/>
    </source>
</evidence>
<evidence type="ECO:0000256" key="3">
    <source>
        <dbReference type="SAM" id="Coils"/>
    </source>
</evidence>
<keyword evidence="11" id="KW-1185">Reference proteome</keyword>
<dbReference type="PANTHER" id="PTHR30158:SF24">
    <property type="entry name" value="HLYD FAMILY SECRETION PROTEIN"/>
    <property type="match status" value="1"/>
</dbReference>
<feature type="domain" description="Multidrug resistance protein MdtA-like barrel-sandwich hybrid" evidence="7">
    <location>
        <begin position="66"/>
        <end position="208"/>
    </location>
</feature>
<evidence type="ECO:0000256" key="5">
    <source>
        <dbReference type="SAM" id="SignalP"/>
    </source>
</evidence>
<dbReference type="InterPro" id="IPR058625">
    <property type="entry name" value="MdtA-like_BSH"/>
</dbReference>
<accession>A0A840C191</accession>
<dbReference type="GO" id="GO:0046677">
    <property type="term" value="P:response to antibiotic"/>
    <property type="evidence" value="ECO:0007669"/>
    <property type="project" value="TreeGrafter"/>
</dbReference>
<protein>
    <submittedName>
        <fullName evidence="10">RND family efflux transporter MFP subunit</fullName>
    </submittedName>
</protein>
<dbReference type="AlphaFoldDB" id="A0A840C191"/>
<dbReference type="Proteomes" id="UP000577362">
    <property type="component" value="Unassembled WGS sequence"/>
</dbReference>
<dbReference type="GO" id="GO:0005886">
    <property type="term" value="C:plasma membrane"/>
    <property type="evidence" value="ECO:0007669"/>
    <property type="project" value="TreeGrafter"/>
</dbReference>
<dbReference type="InterPro" id="IPR058624">
    <property type="entry name" value="MdtA-like_HH"/>
</dbReference>
<gene>
    <name evidence="10" type="ORF">GGR16_001775</name>
</gene>
<dbReference type="NCBIfam" id="TIGR01730">
    <property type="entry name" value="RND_mfp"/>
    <property type="match status" value="1"/>
</dbReference>
<comment type="similarity">
    <text evidence="2">Belongs to the membrane fusion protein (MFP) (TC 8.A.1) family.</text>
</comment>
<dbReference type="RefSeq" id="WP_019402763.1">
    <property type="nucleotide sequence ID" value="NZ_JACIEN010000002.1"/>
</dbReference>
<evidence type="ECO:0000256" key="2">
    <source>
        <dbReference type="ARBA" id="ARBA00009477"/>
    </source>
</evidence>
<feature type="domain" description="Multidrug resistance protein MdtA-like C-terminal permuted SH3" evidence="9">
    <location>
        <begin position="308"/>
        <end position="369"/>
    </location>
</feature>
<dbReference type="FunFam" id="2.40.420.20:FF:000001">
    <property type="entry name" value="Efflux RND transporter periplasmic adaptor subunit"/>
    <property type="match status" value="1"/>
</dbReference>
<feature type="coiled-coil region" evidence="3">
    <location>
        <begin position="100"/>
        <end position="165"/>
    </location>
</feature>
<evidence type="ECO:0000259" key="8">
    <source>
        <dbReference type="Pfam" id="PF25944"/>
    </source>
</evidence>
<evidence type="ECO:0000259" key="6">
    <source>
        <dbReference type="Pfam" id="PF25876"/>
    </source>
</evidence>
<feature type="signal peptide" evidence="5">
    <location>
        <begin position="1"/>
        <end position="33"/>
    </location>
</feature>
<dbReference type="GO" id="GO:0030313">
    <property type="term" value="C:cell envelope"/>
    <property type="evidence" value="ECO:0007669"/>
    <property type="project" value="UniProtKB-SubCell"/>
</dbReference>
<evidence type="ECO:0000313" key="11">
    <source>
        <dbReference type="Proteomes" id="UP000577362"/>
    </source>
</evidence>
<feature type="domain" description="Multidrug resistance protein MdtA-like alpha-helical hairpin" evidence="6">
    <location>
        <begin position="106"/>
        <end position="176"/>
    </location>
</feature>
<evidence type="ECO:0000313" key="10">
    <source>
        <dbReference type="EMBL" id="MBB4016746.1"/>
    </source>
</evidence>
<evidence type="ECO:0000256" key="4">
    <source>
        <dbReference type="SAM" id="MobiDB-lite"/>
    </source>
</evidence>
<reference evidence="10 11" key="1">
    <citation type="submission" date="2020-08" db="EMBL/GenBank/DDBJ databases">
        <title>Genomic Encyclopedia of Type Strains, Phase IV (KMG-IV): sequencing the most valuable type-strain genomes for metagenomic binning, comparative biology and taxonomic classification.</title>
        <authorList>
            <person name="Goeker M."/>
        </authorList>
    </citation>
    <scope>NUCLEOTIDE SEQUENCE [LARGE SCALE GENOMIC DNA]</scope>
    <source>
        <strain evidence="10 11">DSM 103737</strain>
    </source>
</reference>
<evidence type="ECO:0000256" key="1">
    <source>
        <dbReference type="ARBA" id="ARBA00004196"/>
    </source>
</evidence>
<dbReference type="SUPFAM" id="SSF111369">
    <property type="entry name" value="HlyD-like secretion proteins"/>
    <property type="match status" value="1"/>
</dbReference>
<evidence type="ECO:0000259" key="7">
    <source>
        <dbReference type="Pfam" id="PF25917"/>
    </source>
</evidence>
<proteinExistence type="inferred from homology"/>
<organism evidence="10 11">
    <name type="scientific">Chelatococcus caeni</name>
    <dbReference type="NCBI Taxonomy" id="1348468"/>
    <lineage>
        <taxon>Bacteria</taxon>
        <taxon>Pseudomonadati</taxon>
        <taxon>Pseudomonadota</taxon>
        <taxon>Alphaproteobacteria</taxon>
        <taxon>Hyphomicrobiales</taxon>
        <taxon>Chelatococcaceae</taxon>
        <taxon>Chelatococcus</taxon>
    </lineage>
</organism>
<dbReference type="GO" id="GO:0022857">
    <property type="term" value="F:transmembrane transporter activity"/>
    <property type="evidence" value="ECO:0007669"/>
    <property type="project" value="InterPro"/>
</dbReference>
<feature type="chain" id="PRO_5032934358" evidence="5">
    <location>
        <begin position="34"/>
        <end position="394"/>
    </location>
</feature>
<dbReference type="Gene3D" id="2.40.50.100">
    <property type="match status" value="1"/>
</dbReference>
<comment type="subcellular location">
    <subcellularLocation>
        <location evidence="1">Cell envelope</location>
    </subcellularLocation>
</comment>
<dbReference type="Pfam" id="PF25876">
    <property type="entry name" value="HH_MFP_RND"/>
    <property type="match status" value="1"/>
</dbReference>
<dbReference type="EMBL" id="JACIEN010000002">
    <property type="protein sequence ID" value="MBB4016746.1"/>
    <property type="molecule type" value="Genomic_DNA"/>
</dbReference>
<dbReference type="InterPro" id="IPR058627">
    <property type="entry name" value="MdtA-like_C"/>
</dbReference>
<dbReference type="Pfam" id="PF25944">
    <property type="entry name" value="Beta-barrel_RND"/>
    <property type="match status" value="1"/>
</dbReference>
<dbReference type="PROSITE" id="PS51257">
    <property type="entry name" value="PROKAR_LIPOPROTEIN"/>
    <property type="match status" value="1"/>
</dbReference>
<keyword evidence="3" id="KW-0175">Coiled coil</keyword>
<dbReference type="Pfam" id="PF25917">
    <property type="entry name" value="BSH_RND"/>
    <property type="match status" value="1"/>
</dbReference>
<sequence length="394" mass="42206">MDALIRSIRRHGRRILPVALVAASLAACSEENAYVPPPPAKVLVATPVEQPVTNYMALTGNTQAFNAVDLEARVQGFLTSIDYKDGAAVKKGQRLFTIQRDTYQAQLDQAQANLEGATARQINAQNEYNRQSQLGQQDFASKARVEDAKTNLDQATADVAAAKANVALATINLGYTEVVAPFDGIVTNHLVDVGALVGYAGPTKLATIVQTHPIYVYFNVDEQQVLRVLEALAAQGRTPDQLKDVPVEIGLQTEMGYPHKGVIDYIAPQVDAGTGTLMVRGLFENKDLALLPGLFVRVRVPMRQIDKALLVADTAIGSSQLGSYVLVVGDDEVVEQRTITTGALQDNGLRVVESGLKAGERVVVSGLQRAVPGNKVAPETTEMAGRRSTAAARP</sequence>
<name>A0A840C191_9HYPH</name>
<feature type="region of interest" description="Disordered" evidence="4">
    <location>
        <begin position="375"/>
        <end position="394"/>
    </location>
</feature>
<dbReference type="Gene3D" id="1.10.287.470">
    <property type="entry name" value="Helix hairpin bin"/>
    <property type="match status" value="1"/>
</dbReference>
<comment type="caution">
    <text evidence="10">The sequence shown here is derived from an EMBL/GenBank/DDBJ whole genome shotgun (WGS) entry which is preliminary data.</text>
</comment>
<dbReference type="InterPro" id="IPR058626">
    <property type="entry name" value="MdtA-like_b-barrel"/>
</dbReference>